<evidence type="ECO:0000313" key="10">
    <source>
        <dbReference type="Proteomes" id="UP001054945"/>
    </source>
</evidence>
<dbReference type="SUPFAM" id="SSF103506">
    <property type="entry name" value="Mitochondrial carrier"/>
    <property type="match status" value="1"/>
</dbReference>
<dbReference type="InterPro" id="IPR018108">
    <property type="entry name" value="MCP_transmembrane"/>
</dbReference>
<gene>
    <name evidence="9" type="primary">SLC25A11</name>
    <name evidence="9" type="ORF">CEXT_206091</name>
</gene>
<dbReference type="Pfam" id="PF00153">
    <property type="entry name" value="Mito_carr"/>
    <property type="match status" value="1"/>
</dbReference>
<keyword evidence="3" id="KW-0813">Transport</keyword>
<keyword evidence="4 8" id="KW-0812">Transmembrane</keyword>
<reference evidence="9 10" key="1">
    <citation type="submission" date="2021-06" db="EMBL/GenBank/DDBJ databases">
        <title>Caerostris extrusa draft genome.</title>
        <authorList>
            <person name="Kono N."/>
            <person name="Arakawa K."/>
        </authorList>
    </citation>
    <scope>NUCLEOTIDE SEQUENCE [LARGE SCALE GENOMIC DNA]</scope>
</reference>
<comment type="subcellular location">
    <subcellularLocation>
        <location evidence="1">Membrane</location>
        <topology evidence="1">Multi-pass membrane protein</topology>
    </subcellularLocation>
</comment>
<keyword evidence="7 8" id="KW-0472">Membrane</keyword>
<evidence type="ECO:0000256" key="6">
    <source>
        <dbReference type="ARBA" id="ARBA00022989"/>
    </source>
</evidence>
<organism evidence="9 10">
    <name type="scientific">Caerostris extrusa</name>
    <name type="common">Bark spider</name>
    <name type="synonym">Caerostris bankana</name>
    <dbReference type="NCBI Taxonomy" id="172846"/>
    <lineage>
        <taxon>Eukaryota</taxon>
        <taxon>Metazoa</taxon>
        <taxon>Ecdysozoa</taxon>
        <taxon>Arthropoda</taxon>
        <taxon>Chelicerata</taxon>
        <taxon>Arachnida</taxon>
        <taxon>Araneae</taxon>
        <taxon>Araneomorphae</taxon>
        <taxon>Entelegynae</taxon>
        <taxon>Araneoidea</taxon>
        <taxon>Araneidae</taxon>
        <taxon>Caerostris</taxon>
    </lineage>
</organism>
<evidence type="ECO:0000256" key="4">
    <source>
        <dbReference type="ARBA" id="ARBA00022692"/>
    </source>
</evidence>
<comment type="similarity">
    <text evidence="2">Belongs to the mitochondrial carrier (TC 2.A.29) family.</text>
</comment>
<dbReference type="InterPro" id="IPR050391">
    <property type="entry name" value="Mito_Metabolite_Transporter"/>
</dbReference>
<dbReference type="PANTHER" id="PTHR45618">
    <property type="entry name" value="MITOCHONDRIAL DICARBOXYLATE CARRIER-RELATED"/>
    <property type="match status" value="1"/>
</dbReference>
<sequence>MGVYSTLFEKFSGDGKPPGFFMKAAIGMAAGAVGAFVGTPAEISLIRMTADGSKQKHKENNSNSVLLVFECASVTTFHCILFLWLPCAYCNVCGKIPIAMSTDLIENTPSITAKRQLPSRHHLTYSRQMNLHESEKAAIR</sequence>
<proteinExistence type="inferred from homology"/>
<feature type="transmembrane region" description="Helical" evidence="8">
    <location>
        <begin position="64"/>
        <end position="85"/>
    </location>
</feature>
<accession>A0AAV4XLC4</accession>
<protein>
    <submittedName>
        <fullName evidence="9">Uncharacterized protein</fullName>
    </submittedName>
</protein>
<name>A0AAV4XLC4_CAEEX</name>
<dbReference type="EMBL" id="BPLR01017981">
    <property type="protein sequence ID" value="GIY95932.1"/>
    <property type="molecule type" value="Genomic_DNA"/>
</dbReference>
<evidence type="ECO:0000256" key="2">
    <source>
        <dbReference type="ARBA" id="ARBA00006375"/>
    </source>
</evidence>
<evidence type="ECO:0000256" key="5">
    <source>
        <dbReference type="ARBA" id="ARBA00022737"/>
    </source>
</evidence>
<dbReference type="Gene3D" id="1.50.40.10">
    <property type="entry name" value="Mitochondrial carrier domain"/>
    <property type="match status" value="1"/>
</dbReference>
<comment type="caution">
    <text evidence="9">The sequence shown here is derived from an EMBL/GenBank/DDBJ whole genome shotgun (WGS) entry which is preliminary data.</text>
</comment>
<dbReference type="InterPro" id="IPR023395">
    <property type="entry name" value="MCP_dom_sf"/>
</dbReference>
<evidence type="ECO:0000256" key="7">
    <source>
        <dbReference type="ARBA" id="ARBA00023136"/>
    </source>
</evidence>
<evidence type="ECO:0000256" key="8">
    <source>
        <dbReference type="SAM" id="Phobius"/>
    </source>
</evidence>
<evidence type="ECO:0000313" key="9">
    <source>
        <dbReference type="EMBL" id="GIY95932.1"/>
    </source>
</evidence>
<evidence type="ECO:0000256" key="1">
    <source>
        <dbReference type="ARBA" id="ARBA00004141"/>
    </source>
</evidence>
<keyword evidence="10" id="KW-1185">Reference proteome</keyword>
<evidence type="ECO:0000256" key="3">
    <source>
        <dbReference type="ARBA" id="ARBA00022448"/>
    </source>
</evidence>
<keyword evidence="5" id="KW-0677">Repeat</keyword>
<dbReference type="Proteomes" id="UP001054945">
    <property type="component" value="Unassembled WGS sequence"/>
</dbReference>
<feature type="transmembrane region" description="Helical" evidence="8">
    <location>
        <begin position="20"/>
        <end position="43"/>
    </location>
</feature>
<dbReference type="AlphaFoldDB" id="A0AAV4XLC4"/>
<keyword evidence="6 8" id="KW-1133">Transmembrane helix</keyword>
<dbReference type="GO" id="GO:0016020">
    <property type="term" value="C:membrane"/>
    <property type="evidence" value="ECO:0007669"/>
    <property type="project" value="UniProtKB-SubCell"/>
</dbReference>